<comment type="similarity">
    <text evidence="1">Belongs to the TPRG1 family.</text>
</comment>
<dbReference type="STRING" id="9483.ENSCJAP00000004997"/>
<evidence type="ECO:0000313" key="4">
    <source>
        <dbReference type="Ensembl" id="ENSCJAP00000004997.3"/>
    </source>
</evidence>
<dbReference type="Proteomes" id="UP000008225">
    <property type="component" value="Chromosome 7"/>
</dbReference>
<dbReference type="InterPro" id="IPR040242">
    <property type="entry name" value="TPRG1-like"/>
</dbReference>
<dbReference type="InParanoid" id="F7C1W0"/>
<dbReference type="GO" id="GO:0005516">
    <property type="term" value="F:calmodulin binding"/>
    <property type="evidence" value="ECO:0007669"/>
    <property type="project" value="Ensembl"/>
</dbReference>
<dbReference type="Pfam" id="PF12456">
    <property type="entry name" value="hSac2"/>
    <property type="match status" value="1"/>
</dbReference>
<evidence type="ECO:0000256" key="1">
    <source>
        <dbReference type="ARBA" id="ARBA00009163"/>
    </source>
</evidence>
<dbReference type="AlphaFoldDB" id="F7C1W0"/>
<proteinExistence type="inferred from homology"/>
<dbReference type="FunCoup" id="F7C1W0">
    <property type="interactions" value="263"/>
</dbReference>
<dbReference type="PROSITE" id="PS51791">
    <property type="entry name" value="HSAC2"/>
    <property type="match status" value="1"/>
</dbReference>
<dbReference type="GeneTree" id="ENSGT00390000001652"/>
<dbReference type="GO" id="GO:0042802">
    <property type="term" value="F:identical protein binding"/>
    <property type="evidence" value="ECO:0007669"/>
    <property type="project" value="Ensembl"/>
</dbReference>
<dbReference type="PANTHER" id="PTHR31108:SF7">
    <property type="entry name" value="TUMOR PROTEIN P63-REGULATED GENE 1-LIKE PROTEIN"/>
    <property type="match status" value="1"/>
</dbReference>
<dbReference type="Bgee" id="ENSCJAG00000002752">
    <property type="expression patterns" value="Expressed in frontal cortex and 6 other cell types or tissues"/>
</dbReference>
<feature type="compositionally biased region" description="Low complexity" evidence="2">
    <location>
        <begin position="82"/>
        <end position="107"/>
    </location>
</feature>
<feature type="compositionally biased region" description="Basic and acidic residues" evidence="2">
    <location>
        <begin position="64"/>
        <end position="81"/>
    </location>
</feature>
<dbReference type="GO" id="GO:0050805">
    <property type="term" value="P:negative regulation of synaptic transmission"/>
    <property type="evidence" value="ECO:0007669"/>
    <property type="project" value="Ensembl"/>
</dbReference>
<reference evidence="4" key="1">
    <citation type="submission" date="2009-03" db="EMBL/GenBank/DDBJ databases">
        <authorList>
            <person name="Warren W."/>
            <person name="Ye L."/>
            <person name="Minx P."/>
            <person name="Worley K."/>
            <person name="Gibbs R."/>
            <person name="Wilson R.K."/>
        </authorList>
    </citation>
    <scope>NUCLEOTIDE SEQUENCE [LARGE SCALE GENOMIC DNA]</scope>
</reference>
<dbReference type="InterPro" id="IPR034753">
    <property type="entry name" value="hSac2"/>
</dbReference>
<evidence type="ECO:0000256" key="2">
    <source>
        <dbReference type="SAM" id="MobiDB-lite"/>
    </source>
</evidence>
<feature type="region of interest" description="Disordered" evidence="2">
    <location>
        <begin position="1"/>
        <end position="107"/>
    </location>
</feature>
<keyword evidence="5" id="KW-1185">Reference proteome</keyword>
<reference evidence="4" key="2">
    <citation type="submission" date="2025-08" db="UniProtKB">
        <authorList>
            <consortium name="Ensembl"/>
        </authorList>
    </citation>
    <scope>IDENTIFICATION</scope>
</reference>
<dbReference type="GO" id="GO:0008021">
    <property type="term" value="C:synaptic vesicle"/>
    <property type="evidence" value="ECO:0007669"/>
    <property type="project" value="TreeGrafter"/>
</dbReference>
<dbReference type="PANTHER" id="PTHR31108">
    <property type="entry name" value="TUMOR PROTEIN P63-REGULATED GENE 1-LIKE PROTEIN"/>
    <property type="match status" value="1"/>
</dbReference>
<dbReference type="InterPro" id="IPR022158">
    <property type="entry name" value="Inositol_phosphatase"/>
</dbReference>
<dbReference type="Ensembl" id="ENSCJAT00000005265.4">
    <property type="protein sequence ID" value="ENSCJAP00000004997.3"/>
    <property type="gene ID" value="ENSCJAG00000002752.5"/>
</dbReference>
<accession>F7C1W0</accession>
<dbReference type="GO" id="GO:0033173">
    <property type="term" value="P:calcineurin-NFAT signaling cascade"/>
    <property type="evidence" value="ECO:0007669"/>
    <property type="project" value="Ensembl"/>
</dbReference>
<reference evidence="4" key="3">
    <citation type="submission" date="2025-09" db="UniProtKB">
        <authorList>
            <consortium name="Ensembl"/>
        </authorList>
    </citation>
    <scope>IDENTIFICATION</scope>
</reference>
<protein>
    <submittedName>
        <fullName evidence="4">Tumor protein p63 regulated 1 like</fullName>
    </submittedName>
</protein>
<dbReference type="GO" id="GO:0016081">
    <property type="term" value="P:synaptic vesicle docking"/>
    <property type="evidence" value="ECO:0007669"/>
    <property type="project" value="Ensembl"/>
</dbReference>
<sequence length="401" mass="43297">MALAGRVTRFPSRTRGSEIPCSSSQAAPRPPGNRLRPRPFPSCKHEVRLRVTIASGAARGGSIGERRRGEANRGRRQEESQSRGSAGAEGAETGAGPWAGRAGPVAPATAAEATAAASATGSGSVTGAAMLQLRDSVDSAGTSPTALLAAGEEVGAGGCPSGGRPGPGTPLRQTLWPLSIHDPTRRARVKEYFVFRPGSIEQAVEEIRVVVRPVEDGEIQGVWLLTEVDHWNNEKERLVLVTEQSLLICKYDFISLQCQQVVRIALNAVDTISYGEFQFPPKSLNKREGFGIRIQWDKQSRPSFINRWNPWSTNVPYATFIEHPMAGADEKTASLCQLESFKALLIQAVKKAQKESPLPGQANGVLILERPLLIETYVGLMSFINNEAKLGYSMTRGKIGF</sequence>
<gene>
    <name evidence="4" type="primary">TPRG1L</name>
</gene>
<evidence type="ECO:0000259" key="3">
    <source>
        <dbReference type="PROSITE" id="PS51791"/>
    </source>
</evidence>
<name>F7C1W0_CALJA</name>
<dbReference type="HOGENOM" id="CLU_066718_1_0_1"/>
<evidence type="ECO:0000313" key="5">
    <source>
        <dbReference type="Proteomes" id="UP000008225"/>
    </source>
</evidence>
<feature type="domain" description="HSac2" evidence="3">
    <location>
        <begin position="194"/>
        <end position="367"/>
    </location>
</feature>
<organism evidence="4 5">
    <name type="scientific">Callithrix jacchus</name>
    <name type="common">White-tufted-ear marmoset</name>
    <name type="synonym">Simia Jacchus</name>
    <dbReference type="NCBI Taxonomy" id="9483"/>
    <lineage>
        <taxon>Eukaryota</taxon>
        <taxon>Metazoa</taxon>
        <taxon>Chordata</taxon>
        <taxon>Craniata</taxon>
        <taxon>Vertebrata</taxon>
        <taxon>Euteleostomi</taxon>
        <taxon>Mammalia</taxon>
        <taxon>Eutheria</taxon>
        <taxon>Euarchontoglires</taxon>
        <taxon>Primates</taxon>
        <taxon>Haplorrhini</taxon>
        <taxon>Platyrrhini</taxon>
        <taxon>Cebidae</taxon>
        <taxon>Callitrichinae</taxon>
        <taxon>Callithrix</taxon>
        <taxon>Callithrix</taxon>
    </lineage>
</organism>